<evidence type="ECO:0000256" key="15">
    <source>
        <dbReference type="ARBA" id="ARBA00023273"/>
    </source>
</evidence>
<dbReference type="Pfam" id="PF11704">
    <property type="entry name" value="Folliculin"/>
    <property type="match status" value="1"/>
</dbReference>
<keyword evidence="15" id="KW-0966">Cell projection</keyword>
<dbReference type="GO" id="GO:1904263">
    <property type="term" value="P:positive regulation of TORC1 signaling"/>
    <property type="evidence" value="ECO:0007669"/>
    <property type="project" value="TreeGrafter"/>
</dbReference>
<name>A0A813N385_9BILA</name>
<dbReference type="GO" id="GO:0005813">
    <property type="term" value="C:centrosome"/>
    <property type="evidence" value="ECO:0007669"/>
    <property type="project" value="UniProtKB-SubCell"/>
</dbReference>
<dbReference type="InterPro" id="IPR021713">
    <property type="entry name" value="Folliculin"/>
</dbReference>
<evidence type="ECO:0000256" key="6">
    <source>
        <dbReference type="ARBA" id="ARBA00004656"/>
    </source>
</evidence>
<evidence type="ECO:0000256" key="1">
    <source>
        <dbReference type="ARBA" id="ARBA00004123"/>
    </source>
</evidence>
<evidence type="ECO:0000256" key="5">
    <source>
        <dbReference type="ARBA" id="ARBA00004514"/>
    </source>
</evidence>
<keyword evidence="11" id="KW-0472">Membrane</keyword>
<comment type="caution">
    <text evidence="17">The sequence shown here is derived from an EMBL/GenBank/DDBJ whole genome shotgun (WGS) entry which is preliminary data.</text>
</comment>
<feature type="domain" description="UDENN FLCN/SMCR8-type" evidence="16">
    <location>
        <begin position="87"/>
        <end position="590"/>
    </location>
</feature>
<evidence type="ECO:0000256" key="12">
    <source>
        <dbReference type="ARBA" id="ARBA00023212"/>
    </source>
</evidence>
<dbReference type="InterPro" id="IPR037521">
    <property type="entry name" value="FLCN/SMCR8_DENN"/>
</dbReference>
<dbReference type="GO" id="GO:0000122">
    <property type="term" value="P:negative regulation of transcription by RNA polymerase II"/>
    <property type="evidence" value="ECO:0007669"/>
    <property type="project" value="TreeGrafter"/>
</dbReference>
<gene>
    <name evidence="17" type="ORF">OXX778_LOCUS2944</name>
</gene>
<reference evidence="17" key="1">
    <citation type="submission" date="2021-02" db="EMBL/GenBank/DDBJ databases">
        <authorList>
            <person name="Nowell W R."/>
        </authorList>
    </citation>
    <scope>NUCLEOTIDE SEQUENCE</scope>
    <source>
        <strain evidence="17">Ploen Becks lab</strain>
    </source>
</reference>
<evidence type="ECO:0000256" key="2">
    <source>
        <dbReference type="ARBA" id="ARBA00004138"/>
    </source>
</evidence>
<keyword evidence="9" id="KW-0343">GTPase activation</keyword>
<dbReference type="Pfam" id="PF16692">
    <property type="entry name" value="Folliculin_C"/>
    <property type="match status" value="1"/>
</dbReference>
<evidence type="ECO:0000256" key="9">
    <source>
        <dbReference type="ARBA" id="ARBA00022468"/>
    </source>
</evidence>
<evidence type="ECO:0000256" key="7">
    <source>
        <dbReference type="ARBA" id="ARBA00009987"/>
    </source>
</evidence>
<keyword evidence="12" id="KW-0206">Cytoskeleton</keyword>
<dbReference type="Gene3D" id="3.40.50.12430">
    <property type="match status" value="1"/>
</dbReference>
<comment type="similarity">
    <text evidence="7">Belongs to the folliculin family.</text>
</comment>
<evidence type="ECO:0000313" key="17">
    <source>
        <dbReference type="EMBL" id="CAF0732756.1"/>
    </source>
</evidence>
<dbReference type="Proteomes" id="UP000663879">
    <property type="component" value="Unassembled WGS sequence"/>
</dbReference>
<dbReference type="InterPro" id="IPR032035">
    <property type="entry name" value="Folliculin_DENN"/>
</dbReference>
<keyword evidence="14" id="KW-0539">Nucleus</keyword>
<sequence length="600" mass="69047">MNAIIALCHFCDHHGPTTLFCTQAFKYSDYTLINSNSLEDNLGILLESAPPDTQSPKFNENENKILNSNLSLSPNTSLNTTTTSNCKACRAFDKNFHHYISYDNTSSLPNSPNQICYLSQSNPNDSEVFALVRKACLRTLHCEVFEDPIYFDDDKNGSVIGYEFNIKDIEGRGVQRSYSLIIIMKDRIYLQHLWSFLSHQMSIIANNLKQEAEKKFQKDLNEKGLSPSAAQSCGSQFLNYKKTSKQVRGLIELTDDPLIFAKLHMWFTWILRMSSCQISEEFMHGPLSEDLQVKCEREKLKELAMDKNDCTDSFGNNLLMIKNDCHYTQMNFYFNQESSSESLLNKSLNMNEFLCSHLKIESLKHLFKLIGQEKFHQIAYNVMIGNQVIIRGKYERLVESIIRLLEELIPLGCCKSVYFSVQYLKSYECKLLGISDRVNLFKSPNDQMNNQKYVPDDLNEFILVDILVDSKLKSQNPNLNKSFENNEDLENLIDYKIKFEISSNVSEITQVPSILTKMESYLVNDSLDDKSIGSLIRLAKEEWINKTKVFYKYLQSPNVKSSINIKTVLNMLDLTSNDELALKYWQAGLSQECKMQIRAS</sequence>
<comment type="subcellular location">
    <subcellularLocation>
        <location evidence="2">Cell projection</location>
        <location evidence="2">Cilium</location>
    </subcellularLocation>
    <subcellularLocation>
        <location evidence="4">Cytoplasm</location>
        <location evidence="4">Cytoskeleton</location>
        <location evidence="4">Microtubule organizing center</location>
        <location evidence="4">Centrosome</location>
    </subcellularLocation>
    <subcellularLocation>
        <location evidence="3">Cytoplasm</location>
        <location evidence="3">Cytoskeleton</location>
        <location evidence="3">Spindle</location>
    </subcellularLocation>
    <subcellularLocation>
        <location evidence="5">Cytoplasm</location>
        <location evidence="5">Cytosol</location>
    </subcellularLocation>
    <subcellularLocation>
        <location evidence="6">Lysosome membrane</location>
    </subcellularLocation>
    <subcellularLocation>
        <location evidence="1">Nucleus</location>
    </subcellularLocation>
</comment>
<dbReference type="AlphaFoldDB" id="A0A813N385"/>
<dbReference type="GO" id="GO:0005096">
    <property type="term" value="F:GTPase activator activity"/>
    <property type="evidence" value="ECO:0007669"/>
    <property type="project" value="UniProtKB-KW"/>
</dbReference>
<evidence type="ECO:0000256" key="8">
    <source>
        <dbReference type="ARBA" id="ARBA00021824"/>
    </source>
</evidence>
<dbReference type="PANTHER" id="PTHR31441">
    <property type="entry name" value="FOLLICULIN FAMILY MEMBER"/>
    <property type="match status" value="1"/>
</dbReference>
<dbReference type="GO" id="GO:0005765">
    <property type="term" value="C:lysosomal membrane"/>
    <property type="evidence" value="ECO:0007669"/>
    <property type="project" value="UniProtKB-SubCell"/>
</dbReference>
<dbReference type="GO" id="GO:0005634">
    <property type="term" value="C:nucleus"/>
    <property type="evidence" value="ECO:0007669"/>
    <property type="project" value="UniProtKB-SubCell"/>
</dbReference>
<evidence type="ECO:0000256" key="10">
    <source>
        <dbReference type="ARBA" id="ARBA00022490"/>
    </source>
</evidence>
<organism evidence="17 18">
    <name type="scientific">Brachionus calyciflorus</name>
    <dbReference type="NCBI Taxonomy" id="104777"/>
    <lineage>
        <taxon>Eukaryota</taxon>
        <taxon>Metazoa</taxon>
        <taxon>Spiralia</taxon>
        <taxon>Gnathifera</taxon>
        <taxon>Rotifera</taxon>
        <taxon>Eurotatoria</taxon>
        <taxon>Monogononta</taxon>
        <taxon>Pseudotrocha</taxon>
        <taxon>Ploima</taxon>
        <taxon>Brachionidae</taxon>
        <taxon>Brachionus</taxon>
    </lineage>
</organism>
<dbReference type="PANTHER" id="PTHR31441:SF2">
    <property type="entry name" value="FOLLICULIN"/>
    <property type="match status" value="1"/>
</dbReference>
<dbReference type="EMBL" id="CAJNOC010000246">
    <property type="protein sequence ID" value="CAF0732756.1"/>
    <property type="molecule type" value="Genomic_DNA"/>
</dbReference>
<dbReference type="PROSITE" id="PS51834">
    <property type="entry name" value="DENN_FLCN_SMCR8"/>
    <property type="match status" value="1"/>
</dbReference>
<keyword evidence="13" id="KW-0458">Lysosome</keyword>
<dbReference type="InterPro" id="IPR037520">
    <property type="entry name" value="Folliculin/SMCR8_longin"/>
</dbReference>
<evidence type="ECO:0000256" key="4">
    <source>
        <dbReference type="ARBA" id="ARBA00004300"/>
    </source>
</evidence>
<evidence type="ECO:0000256" key="3">
    <source>
        <dbReference type="ARBA" id="ARBA00004186"/>
    </source>
</evidence>
<accession>A0A813N385</accession>
<evidence type="ECO:0000256" key="11">
    <source>
        <dbReference type="ARBA" id="ARBA00023136"/>
    </source>
</evidence>
<proteinExistence type="inferred from homology"/>
<dbReference type="GO" id="GO:0005929">
    <property type="term" value="C:cilium"/>
    <property type="evidence" value="ECO:0007669"/>
    <property type="project" value="UniProtKB-SubCell"/>
</dbReference>
<dbReference type="GO" id="GO:0005819">
    <property type="term" value="C:spindle"/>
    <property type="evidence" value="ECO:0007669"/>
    <property type="project" value="UniProtKB-SubCell"/>
</dbReference>
<keyword evidence="10" id="KW-0963">Cytoplasm</keyword>
<dbReference type="InterPro" id="IPR044886">
    <property type="entry name" value="FLCN_DENN_C_sf"/>
</dbReference>
<evidence type="ECO:0000259" key="16">
    <source>
        <dbReference type="PROSITE" id="PS51834"/>
    </source>
</evidence>
<dbReference type="OrthoDB" id="5599713at2759"/>
<protein>
    <recommendedName>
        <fullName evidence="8">Folliculin</fullName>
    </recommendedName>
</protein>
<evidence type="ECO:0000256" key="13">
    <source>
        <dbReference type="ARBA" id="ARBA00023228"/>
    </source>
</evidence>
<dbReference type="Gene3D" id="1.10.10.1730">
    <property type="entry name" value="Folliculin"/>
    <property type="match status" value="1"/>
</dbReference>
<evidence type="ECO:0000256" key="14">
    <source>
        <dbReference type="ARBA" id="ARBA00023242"/>
    </source>
</evidence>
<evidence type="ECO:0000313" key="18">
    <source>
        <dbReference type="Proteomes" id="UP000663879"/>
    </source>
</evidence>
<keyword evidence="18" id="KW-1185">Reference proteome</keyword>
<dbReference type="GO" id="GO:0005829">
    <property type="term" value="C:cytosol"/>
    <property type="evidence" value="ECO:0007669"/>
    <property type="project" value="UniProtKB-SubCell"/>
</dbReference>